<gene>
    <name evidence="2" type="ORF">T310_6994</name>
</gene>
<comment type="caution">
    <text evidence="2">The sequence shown here is derived from an EMBL/GenBank/DDBJ whole genome shotgun (WGS) entry which is preliminary data.</text>
</comment>
<evidence type="ECO:0000313" key="2">
    <source>
        <dbReference type="EMBL" id="KKA19044.1"/>
    </source>
</evidence>
<dbReference type="Proteomes" id="UP000053958">
    <property type="component" value="Unassembled WGS sequence"/>
</dbReference>
<protein>
    <submittedName>
        <fullName evidence="2">Uncharacterized protein</fullName>
    </submittedName>
</protein>
<dbReference type="STRING" id="1408163.A0A0F4YLD3"/>
<reference evidence="2 3" key="1">
    <citation type="submission" date="2015-04" db="EMBL/GenBank/DDBJ databases">
        <authorList>
            <person name="Heijne W.H."/>
            <person name="Fedorova N.D."/>
            <person name="Nierman W.C."/>
            <person name="Vollebregt A.W."/>
            <person name="Zhao Z."/>
            <person name="Wu L."/>
            <person name="Kumar M."/>
            <person name="Stam H."/>
            <person name="van den Berg M.A."/>
            <person name="Pel H.J."/>
        </authorList>
    </citation>
    <scope>NUCLEOTIDE SEQUENCE [LARGE SCALE GENOMIC DNA]</scope>
    <source>
        <strain evidence="2 3">CBS 393.64</strain>
    </source>
</reference>
<feature type="region of interest" description="Disordered" evidence="1">
    <location>
        <begin position="1"/>
        <end position="29"/>
    </location>
</feature>
<organism evidence="2 3">
    <name type="scientific">Rasamsonia emersonii (strain ATCC 16479 / CBS 393.64 / IMI 116815)</name>
    <dbReference type="NCBI Taxonomy" id="1408163"/>
    <lineage>
        <taxon>Eukaryota</taxon>
        <taxon>Fungi</taxon>
        <taxon>Dikarya</taxon>
        <taxon>Ascomycota</taxon>
        <taxon>Pezizomycotina</taxon>
        <taxon>Eurotiomycetes</taxon>
        <taxon>Eurotiomycetidae</taxon>
        <taxon>Eurotiales</taxon>
        <taxon>Trichocomaceae</taxon>
        <taxon>Rasamsonia</taxon>
    </lineage>
</organism>
<name>A0A0F4YLD3_RASE3</name>
<keyword evidence="3" id="KW-1185">Reference proteome</keyword>
<accession>A0A0F4YLD3</accession>
<sequence length="190" mass="21501">MASTSNTHVAAEEAAETTEPHSTNAEKTISLSDLQNSTISPTLWYKIHVFFDLRHYSERADSEARLEQVSDPSYIGLPYFEPEEAEAIKNTAIDENKTLSRLIEETLEERLNRRMKKRVSSGDFRVCAAHDIAPVLEKALGIDPKRLSKDECFLDLLNTASLKLGDRKWDGLQKKSFAPKDKKKGKGKHR</sequence>
<dbReference type="RefSeq" id="XP_013325656.1">
    <property type="nucleotide sequence ID" value="XM_013470202.1"/>
</dbReference>
<dbReference type="OrthoDB" id="2740448at2759"/>
<evidence type="ECO:0000256" key="1">
    <source>
        <dbReference type="SAM" id="MobiDB-lite"/>
    </source>
</evidence>
<dbReference type="AlphaFoldDB" id="A0A0F4YLD3"/>
<feature type="compositionally biased region" description="Polar residues" evidence="1">
    <location>
        <begin position="20"/>
        <end position="29"/>
    </location>
</feature>
<dbReference type="GeneID" id="25319271"/>
<evidence type="ECO:0000313" key="3">
    <source>
        <dbReference type="Proteomes" id="UP000053958"/>
    </source>
</evidence>
<dbReference type="EMBL" id="LASV01000388">
    <property type="protein sequence ID" value="KKA19044.1"/>
    <property type="molecule type" value="Genomic_DNA"/>
</dbReference>
<proteinExistence type="predicted"/>